<proteinExistence type="predicted"/>
<dbReference type="AlphaFoldDB" id="M5FY55"/>
<keyword evidence="2" id="KW-1185">Reference proteome</keyword>
<evidence type="ECO:0000313" key="1">
    <source>
        <dbReference type="EMBL" id="EJU01469.1"/>
    </source>
</evidence>
<accession>M5FY55</accession>
<name>M5FY55_DACPD</name>
<gene>
    <name evidence="1" type="ORF">DACRYDRAFT_22595</name>
</gene>
<dbReference type="HOGENOM" id="CLU_2558243_0_0_1"/>
<dbReference type="RefSeq" id="XP_040628366.1">
    <property type="nucleotide sequence ID" value="XM_040772874.1"/>
</dbReference>
<reference evidence="1 2" key="1">
    <citation type="journal article" date="2012" name="Science">
        <title>The Paleozoic origin of enzymatic lignin decomposition reconstructed from 31 fungal genomes.</title>
        <authorList>
            <person name="Floudas D."/>
            <person name="Binder M."/>
            <person name="Riley R."/>
            <person name="Barry K."/>
            <person name="Blanchette R.A."/>
            <person name="Henrissat B."/>
            <person name="Martinez A.T."/>
            <person name="Otillar R."/>
            <person name="Spatafora J.W."/>
            <person name="Yadav J.S."/>
            <person name="Aerts A."/>
            <person name="Benoit I."/>
            <person name="Boyd A."/>
            <person name="Carlson A."/>
            <person name="Copeland A."/>
            <person name="Coutinho P.M."/>
            <person name="de Vries R.P."/>
            <person name="Ferreira P."/>
            <person name="Findley K."/>
            <person name="Foster B."/>
            <person name="Gaskell J."/>
            <person name="Glotzer D."/>
            <person name="Gorecki P."/>
            <person name="Heitman J."/>
            <person name="Hesse C."/>
            <person name="Hori C."/>
            <person name="Igarashi K."/>
            <person name="Jurgens J.A."/>
            <person name="Kallen N."/>
            <person name="Kersten P."/>
            <person name="Kohler A."/>
            <person name="Kuees U."/>
            <person name="Kumar T.K.A."/>
            <person name="Kuo A."/>
            <person name="LaButti K."/>
            <person name="Larrondo L.F."/>
            <person name="Lindquist E."/>
            <person name="Ling A."/>
            <person name="Lombard V."/>
            <person name="Lucas S."/>
            <person name="Lundell T."/>
            <person name="Martin R."/>
            <person name="McLaughlin D.J."/>
            <person name="Morgenstern I."/>
            <person name="Morin E."/>
            <person name="Murat C."/>
            <person name="Nagy L.G."/>
            <person name="Nolan M."/>
            <person name="Ohm R.A."/>
            <person name="Patyshakuliyeva A."/>
            <person name="Rokas A."/>
            <person name="Ruiz-Duenas F.J."/>
            <person name="Sabat G."/>
            <person name="Salamov A."/>
            <person name="Samejima M."/>
            <person name="Schmutz J."/>
            <person name="Slot J.C."/>
            <person name="St John F."/>
            <person name="Stenlid J."/>
            <person name="Sun H."/>
            <person name="Sun S."/>
            <person name="Syed K."/>
            <person name="Tsang A."/>
            <person name="Wiebenga A."/>
            <person name="Young D."/>
            <person name="Pisabarro A."/>
            <person name="Eastwood D.C."/>
            <person name="Martin F."/>
            <person name="Cullen D."/>
            <person name="Grigoriev I.V."/>
            <person name="Hibbett D.S."/>
        </authorList>
    </citation>
    <scope>NUCLEOTIDE SEQUENCE [LARGE SCALE GENOMIC DNA]</scope>
    <source>
        <strain evidence="1 2">DJM-731 SS1</strain>
    </source>
</reference>
<dbReference type="Proteomes" id="UP000030653">
    <property type="component" value="Unassembled WGS sequence"/>
</dbReference>
<sequence length="82" mass="8980">MGCRFGAEPVLACGIPLSVSPTVQPETDTRQQVVGVCWRVSLRTWITRCSWRLVQAGQMRLCCASGCGVWGKGARICICLKH</sequence>
<protein>
    <submittedName>
        <fullName evidence="1">Uncharacterized protein</fullName>
    </submittedName>
</protein>
<organism evidence="1 2">
    <name type="scientific">Dacryopinax primogenitus (strain DJM 731)</name>
    <name type="common">Brown rot fungus</name>
    <dbReference type="NCBI Taxonomy" id="1858805"/>
    <lineage>
        <taxon>Eukaryota</taxon>
        <taxon>Fungi</taxon>
        <taxon>Dikarya</taxon>
        <taxon>Basidiomycota</taxon>
        <taxon>Agaricomycotina</taxon>
        <taxon>Dacrymycetes</taxon>
        <taxon>Dacrymycetales</taxon>
        <taxon>Dacrymycetaceae</taxon>
        <taxon>Dacryopinax</taxon>
    </lineage>
</organism>
<dbReference type="EMBL" id="JH795864">
    <property type="protein sequence ID" value="EJU01469.1"/>
    <property type="molecule type" value="Genomic_DNA"/>
</dbReference>
<dbReference type="GeneID" id="63687936"/>
<evidence type="ECO:0000313" key="2">
    <source>
        <dbReference type="Proteomes" id="UP000030653"/>
    </source>
</evidence>